<dbReference type="InterPro" id="IPR029063">
    <property type="entry name" value="SAM-dependent_MTases_sf"/>
</dbReference>
<dbReference type="Proteomes" id="UP000076555">
    <property type="component" value="Unassembled WGS sequence"/>
</dbReference>
<dbReference type="AlphaFoldDB" id="A0A166IKW7"/>
<evidence type="ECO:0000256" key="2">
    <source>
        <dbReference type="ARBA" id="ARBA00022679"/>
    </source>
</evidence>
<keyword evidence="2" id="KW-0808">Transferase</keyword>
<dbReference type="SUPFAM" id="SSF53335">
    <property type="entry name" value="S-adenosyl-L-methionine-dependent methyltransferases"/>
    <property type="match status" value="1"/>
</dbReference>
<comment type="caution">
    <text evidence="4">The sequence shown here is derived from an EMBL/GenBank/DDBJ whole genome shotgun (WGS) entry which is preliminary data.</text>
</comment>
<sequence length="356" mass="41038">MIPKKTYSNSQSCSDVSQNITRIVEPSFEFYSVFSQTEVLELIKALDVRREIPLKYAYKGGGAKIWHNFYQKYIIPKWYQPANVEIDLLQQNFAYITGSYQSCQKINIVDVGAGNSYPVKKFISQLKKLGKINKYIALDISQELLKVSKANFTKWFPKIDFDSCTVDIENSPISPEILGNFNSMQIKDIANIFLHLGVTIGNHQDRNRVWQNFRNSMDKNDLLVFTNEIGSNSQWDGKVRGGCKYHVEGIYTWMTNNLGISSEDCQLVRKYDLKTDSITANIKFLQNYTLKFSQWGIDQTVEISQDEEITIWRHHKYQMPELTQELDTAGLQIVHSSSNKYLSHIMVICKPADCET</sequence>
<gene>
    <name evidence="4" type="ORF">A2T98_17405</name>
</gene>
<dbReference type="Pfam" id="PF10017">
    <property type="entry name" value="Methyltransf_33"/>
    <property type="match status" value="1"/>
</dbReference>
<dbReference type="InterPro" id="IPR019257">
    <property type="entry name" value="MeTrfase_dom"/>
</dbReference>
<dbReference type="Gene3D" id="3.40.50.150">
    <property type="entry name" value="Vaccinia Virus protein VP39"/>
    <property type="match status" value="1"/>
</dbReference>
<dbReference type="OrthoDB" id="504626at2"/>
<evidence type="ECO:0000313" key="5">
    <source>
        <dbReference type="Proteomes" id="UP000076555"/>
    </source>
</evidence>
<dbReference type="InterPro" id="IPR051128">
    <property type="entry name" value="EgtD_Methyltrsf_superfamily"/>
</dbReference>
<dbReference type="PANTHER" id="PTHR43397:SF1">
    <property type="entry name" value="ERGOTHIONEINE BIOSYNTHESIS PROTEIN 1"/>
    <property type="match status" value="1"/>
</dbReference>
<accession>A0A166IKW7</accession>
<evidence type="ECO:0000256" key="1">
    <source>
        <dbReference type="ARBA" id="ARBA00022603"/>
    </source>
</evidence>
<dbReference type="PANTHER" id="PTHR43397">
    <property type="entry name" value="ERGOTHIONEINE BIOSYNTHESIS PROTEIN 1"/>
    <property type="match status" value="1"/>
</dbReference>
<dbReference type="RefSeq" id="WP_006198802.1">
    <property type="nucleotide sequence ID" value="NZ_CAWMRI010000236.1"/>
</dbReference>
<proteinExistence type="predicted"/>
<organism evidence="4 5">
    <name type="scientific">Nodularia spumigena CENA596</name>
    <dbReference type="NCBI Taxonomy" id="1819295"/>
    <lineage>
        <taxon>Bacteria</taxon>
        <taxon>Bacillati</taxon>
        <taxon>Cyanobacteriota</taxon>
        <taxon>Cyanophyceae</taxon>
        <taxon>Nostocales</taxon>
        <taxon>Nodulariaceae</taxon>
        <taxon>Nodularia</taxon>
    </lineage>
</organism>
<dbReference type="GeneID" id="78017891"/>
<keyword evidence="1" id="KW-0489">Methyltransferase</keyword>
<dbReference type="GO" id="GO:0008168">
    <property type="term" value="F:methyltransferase activity"/>
    <property type="evidence" value="ECO:0007669"/>
    <property type="project" value="UniProtKB-KW"/>
</dbReference>
<feature type="domain" description="Histidine-specific methyltransferase SAM-dependent" evidence="3">
    <location>
        <begin position="42"/>
        <end position="225"/>
    </location>
</feature>
<dbReference type="GO" id="GO:0032259">
    <property type="term" value="P:methylation"/>
    <property type="evidence" value="ECO:0007669"/>
    <property type="project" value="UniProtKB-KW"/>
</dbReference>
<dbReference type="InterPro" id="IPR017804">
    <property type="entry name" value="MeTrfase_EgtD-like"/>
</dbReference>
<dbReference type="EMBL" id="LWAJ01000236">
    <property type="protein sequence ID" value="KZL48537.1"/>
    <property type="molecule type" value="Genomic_DNA"/>
</dbReference>
<dbReference type="PIRSF" id="PIRSF018005">
    <property type="entry name" value="UCP018005"/>
    <property type="match status" value="1"/>
</dbReference>
<evidence type="ECO:0000259" key="3">
    <source>
        <dbReference type="Pfam" id="PF10017"/>
    </source>
</evidence>
<name>A0A166IKW7_NODSP</name>
<evidence type="ECO:0000313" key="4">
    <source>
        <dbReference type="EMBL" id="KZL48537.1"/>
    </source>
</evidence>
<protein>
    <recommendedName>
        <fullName evidence="3">Histidine-specific methyltransferase SAM-dependent domain-containing protein</fullName>
    </recommendedName>
</protein>
<reference evidence="4 5" key="1">
    <citation type="submission" date="2016-04" db="EMBL/GenBank/DDBJ databases">
        <title>Draft Genome Assembly of the Bloom-forming Cyanobacterium Nodularia spumigena Strain CENA596 in Shrimp Production Ponds.</title>
        <authorList>
            <person name="Popin R.V."/>
            <person name="Rigonato J."/>
            <person name="Abreu V.A."/>
            <person name="Andreote A.P."/>
            <person name="Silveira S.B."/>
            <person name="Odebrecht C."/>
            <person name="Fiore M.F."/>
        </authorList>
    </citation>
    <scope>NUCLEOTIDE SEQUENCE [LARGE SCALE GENOMIC DNA]</scope>
    <source>
        <strain evidence="4 5">CENA596</strain>
    </source>
</reference>